<protein>
    <submittedName>
        <fullName evidence="1">Uncharacterized protein</fullName>
    </submittedName>
</protein>
<sequence length="59" mass="6713">MLTQERRVRLQILHASAEARKPRDGCRGKRTPYSTLLSSVYSTPPESLKLMSCRCRCCA</sequence>
<reference evidence="1" key="1">
    <citation type="submission" date="2019-03" db="EMBL/GenBank/DDBJ databases">
        <title>WGS assembly of Setaria viridis.</title>
        <authorList>
            <person name="Huang P."/>
            <person name="Jenkins J."/>
            <person name="Grimwood J."/>
            <person name="Barry K."/>
            <person name="Healey A."/>
            <person name="Mamidi S."/>
            <person name="Sreedasyam A."/>
            <person name="Shu S."/>
            <person name="Feldman M."/>
            <person name="Wu J."/>
            <person name="Yu Y."/>
            <person name="Chen C."/>
            <person name="Johnson J."/>
            <person name="Rokhsar D."/>
            <person name="Baxter I."/>
            <person name="Schmutz J."/>
            <person name="Brutnell T."/>
            <person name="Kellogg E."/>
        </authorList>
    </citation>
    <scope>NUCLEOTIDE SEQUENCE [LARGE SCALE GENOMIC DNA]</scope>
</reference>
<dbReference type="EMBL" id="CM016555">
    <property type="protein sequence ID" value="TKW23095.1"/>
    <property type="molecule type" value="Genomic_DNA"/>
</dbReference>
<dbReference type="AlphaFoldDB" id="A0A4U6V4L9"/>
<evidence type="ECO:0000313" key="1">
    <source>
        <dbReference type="EMBL" id="TKW23095.1"/>
    </source>
</evidence>
<dbReference type="Proteomes" id="UP000298652">
    <property type="component" value="Chromosome 4"/>
</dbReference>
<dbReference type="Gramene" id="TKW23095">
    <property type="protein sequence ID" value="TKW23095"/>
    <property type="gene ID" value="SEVIR_4G271201v2"/>
</dbReference>
<organism evidence="1 2">
    <name type="scientific">Setaria viridis</name>
    <name type="common">Green bristlegrass</name>
    <name type="synonym">Setaria italica subsp. viridis</name>
    <dbReference type="NCBI Taxonomy" id="4556"/>
    <lineage>
        <taxon>Eukaryota</taxon>
        <taxon>Viridiplantae</taxon>
        <taxon>Streptophyta</taxon>
        <taxon>Embryophyta</taxon>
        <taxon>Tracheophyta</taxon>
        <taxon>Spermatophyta</taxon>
        <taxon>Magnoliopsida</taxon>
        <taxon>Liliopsida</taxon>
        <taxon>Poales</taxon>
        <taxon>Poaceae</taxon>
        <taxon>PACMAD clade</taxon>
        <taxon>Panicoideae</taxon>
        <taxon>Panicodae</taxon>
        <taxon>Paniceae</taxon>
        <taxon>Cenchrinae</taxon>
        <taxon>Setaria</taxon>
    </lineage>
</organism>
<keyword evidence="2" id="KW-1185">Reference proteome</keyword>
<proteinExistence type="predicted"/>
<evidence type="ECO:0000313" key="2">
    <source>
        <dbReference type="Proteomes" id="UP000298652"/>
    </source>
</evidence>
<name>A0A4U6V4L9_SETVI</name>
<accession>A0A4U6V4L9</accession>
<gene>
    <name evidence="1" type="ORF">SEVIR_4G271201v2</name>
</gene>